<keyword evidence="2" id="KW-0805">Transcription regulation</keyword>
<proteinExistence type="inferred from homology"/>
<dbReference type="InterPro" id="IPR036388">
    <property type="entry name" value="WH-like_DNA-bd_sf"/>
</dbReference>
<dbReference type="SUPFAM" id="SSF53850">
    <property type="entry name" value="Periplasmic binding protein-like II"/>
    <property type="match status" value="1"/>
</dbReference>
<sequence length="295" mass="32372">MKENLNELRAFVTVAQAGSFTKAAQQVGVSQSALSHTIRGMESRLKVKLLQRTTRSVSTTEAGEQLYQKLLPLFEGIDSAIDALGETSGEVRGRLRINGTEHAFNVVLREKLTRFLQQYPMVSLELIGETRFADIVAERFDAGIRLGDDVQKDMIAVRVSPDMQMCAAASPGYLKIHGTPKTPFELTEHQCVNLALPAGGVLTWEFLDPLTGKTVKIRSHGRFSANSSPVLVSAAKAGLGVVWSPRDMVSAELESGSLTEVLTDWRISYPGYHLYYSDRRADSPLFAALVACLKE</sequence>
<comment type="caution">
    <text evidence="6">The sequence shown here is derived from an EMBL/GenBank/DDBJ whole genome shotgun (WGS) entry which is preliminary data.</text>
</comment>
<organism evidence="6 7">
    <name type="scientific">Eikenella glucosivorans</name>
    <dbReference type="NCBI Taxonomy" id="2766967"/>
    <lineage>
        <taxon>Bacteria</taxon>
        <taxon>Pseudomonadati</taxon>
        <taxon>Pseudomonadota</taxon>
        <taxon>Betaproteobacteria</taxon>
        <taxon>Neisseriales</taxon>
        <taxon>Neisseriaceae</taxon>
        <taxon>Eikenella</taxon>
    </lineage>
</organism>
<evidence type="ECO:0000256" key="1">
    <source>
        <dbReference type="ARBA" id="ARBA00009437"/>
    </source>
</evidence>
<evidence type="ECO:0000256" key="2">
    <source>
        <dbReference type="ARBA" id="ARBA00023015"/>
    </source>
</evidence>
<keyword evidence="4" id="KW-0804">Transcription</keyword>
<dbReference type="InterPro" id="IPR000847">
    <property type="entry name" value="LysR_HTH_N"/>
</dbReference>
<dbReference type="InterPro" id="IPR036390">
    <property type="entry name" value="WH_DNA-bd_sf"/>
</dbReference>
<comment type="similarity">
    <text evidence="1">Belongs to the LysR transcriptional regulatory family.</text>
</comment>
<dbReference type="Pfam" id="PF03466">
    <property type="entry name" value="LysR_substrate"/>
    <property type="match status" value="1"/>
</dbReference>
<dbReference type="SUPFAM" id="SSF46785">
    <property type="entry name" value="Winged helix' DNA-binding domain"/>
    <property type="match status" value="1"/>
</dbReference>
<dbReference type="RefSeq" id="WP_238480151.1">
    <property type="nucleotide sequence ID" value="NZ_JACSGR010000004.1"/>
</dbReference>
<evidence type="ECO:0000313" key="6">
    <source>
        <dbReference type="EMBL" id="MBH5329199.1"/>
    </source>
</evidence>
<dbReference type="PROSITE" id="PS50931">
    <property type="entry name" value="HTH_LYSR"/>
    <property type="match status" value="1"/>
</dbReference>
<evidence type="ECO:0000256" key="3">
    <source>
        <dbReference type="ARBA" id="ARBA00023125"/>
    </source>
</evidence>
<evidence type="ECO:0000256" key="4">
    <source>
        <dbReference type="ARBA" id="ARBA00023163"/>
    </source>
</evidence>
<dbReference type="PRINTS" id="PR00039">
    <property type="entry name" value="HTHLYSR"/>
</dbReference>
<feature type="domain" description="HTH lysR-type" evidence="5">
    <location>
        <begin position="1"/>
        <end position="60"/>
    </location>
</feature>
<keyword evidence="7" id="KW-1185">Reference proteome</keyword>
<accession>A0ABS0NAB8</accession>
<dbReference type="Pfam" id="PF00126">
    <property type="entry name" value="HTH_1"/>
    <property type="match status" value="1"/>
</dbReference>
<dbReference type="PANTHER" id="PTHR30537">
    <property type="entry name" value="HTH-TYPE TRANSCRIPTIONAL REGULATOR"/>
    <property type="match status" value="1"/>
</dbReference>
<dbReference type="InterPro" id="IPR058163">
    <property type="entry name" value="LysR-type_TF_proteobact-type"/>
</dbReference>
<dbReference type="InterPro" id="IPR005119">
    <property type="entry name" value="LysR_subst-bd"/>
</dbReference>
<reference evidence="6 7" key="1">
    <citation type="submission" date="2020-09" db="EMBL/GenBank/DDBJ databases">
        <title>Eikenella S3660 sp. nov., isolated from a throat swab.</title>
        <authorList>
            <person name="Buhl M."/>
        </authorList>
    </citation>
    <scope>NUCLEOTIDE SEQUENCE [LARGE SCALE GENOMIC DNA]</scope>
    <source>
        <strain evidence="6 7">S3360</strain>
    </source>
</reference>
<name>A0ABS0NAB8_9NEIS</name>
<dbReference type="PANTHER" id="PTHR30537:SF1">
    <property type="entry name" value="HTH-TYPE TRANSCRIPTIONAL REGULATOR PGRR"/>
    <property type="match status" value="1"/>
</dbReference>
<protein>
    <submittedName>
        <fullName evidence="6">LysR family transcriptional regulator</fullName>
    </submittedName>
</protein>
<dbReference type="Gene3D" id="3.40.190.290">
    <property type="match status" value="1"/>
</dbReference>
<dbReference type="Gene3D" id="1.10.10.10">
    <property type="entry name" value="Winged helix-like DNA-binding domain superfamily/Winged helix DNA-binding domain"/>
    <property type="match status" value="1"/>
</dbReference>
<evidence type="ECO:0000313" key="7">
    <source>
        <dbReference type="Proteomes" id="UP000768471"/>
    </source>
</evidence>
<evidence type="ECO:0000259" key="5">
    <source>
        <dbReference type="PROSITE" id="PS50931"/>
    </source>
</evidence>
<dbReference type="EMBL" id="JACSGR010000004">
    <property type="protein sequence ID" value="MBH5329199.1"/>
    <property type="molecule type" value="Genomic_DNA"/>
</dbReference>
<keyword evidence="3" id="KW-0238">DNA-binding</keyword>
<gene>
    <name evidence="6" type="ORF">H9Q10_05895</name>
</gene>
<dbReference type="Proteomes" id="UP000768471">
    <property type="component" value="Unassembled WGS sequence"/>
</dbReference>